<evidence type="ECO:0000259" key="5">
    <source>
        <dbReference type="Pfam" id="PF00266"/>
    </source>
</evidence>
<protein>
    <submittedName>
        <fullName evidence="6">Cysteine desulfurase</fullName>
        <ecNumber evidence="6">2.8.1.7</ecNumber>
    </submittedName>
</protein>
<dbReference type="AlphaFoldDB" id="A0A518H380"/>
<dbReference type="PROSITE" id="PS00595">
    <property type="entry name" value="AA_TRANSFER_CLASS_5"/>
    <property type="match status" value="1"/>
</dbReference>
<dbReference type="PANTHER" id="PTHR43586">
    <property type="entry name" value="CYSTEINE DESULFURASE"/>
    <property type="match status" value="1"/>
</dbReference>
<dbReference type="KEGG" id="tpla:ElP_31970"/>
<dbReference type="InterPro" id="IPR015422">
    <property type="entry name" value="PyrdxlP-dep_Trfase_small"/>
</dbReference>
<comment type="cofactor">
    <cofactor evidence="1 4">
        <name>pyridoxal 5'-phosphate</name>
        <dbReference type="ChEBI" id="CHEBI:597326"/>
    </cofactor>
</comment>
<dbReference type="Proteomes" id="UP000317835">
    <property type="component" value="Chromosome"/>
</dbReference>
<dbReference type="PANTHER" id="PTHR43586:SF15">
    <property type="entry name" value="BLR3095 PROTEIN"/>
    <property type="match status" value="1"/>
</dbReference>
<name>A0A518H380_9BACT</name>
<keyword evidence="6" id="KW-0808">Transferase</keyword>
<evidence type="ECO:0000256" key="1">
    <source>
        <dbReference type="ARBA" id="ARBA00001933"/>
    </source>
</evidence>
<dbReference type="Gene3D" id="3.90.1150.10">
    <property type="entry name" value="Aspartate Aminotransferase, domain 1"/>
    <property type="match status" value="1"/>
</dbReference>
<dbReference type="Pfam" id="PF00266">
    <property type="entry name" value="Aminotran_5"/>
    <property type="match status" value="1"/>
</dbReference>
<feature type="domain" description="Aminotransferase class V" evidence="5">
    <location>
        <begin position="19"/>
        <end position="332"/>
    </location>
</feature>
<dbReference type="EMBL" id="CP036426">
    <property type="protein sequence ID" value="QDV35294.1"/>
    <property type="molecule type" value="Genomic_DNA"/>
</dbReference>
<evidence type="ECO:0000256" key="2">
    <source>
        <dbReference type="ARBA" id="ARBA00022898"/>
    </source>
</evidence>
<dbReference type="OrthoDB" id="9804366at2"/>
<accession>A0A518H380</accession>
<dbReference type="SUPFAM" id="SSF53383">
    <property type="entry name" value="PLP-dependent transferases"/>
    <property type="match status" value="1"/>
</dbReference>
<sequence>MLTDDARRASFPSLEGMTYLNTAAEGIPPLAVGEALGQYFRDKQLGMDGRPRHFAQWEEARRLAAGLIGLSADEVALCSCSSEAYNLAAMALRLRPGDEVVINDLDFPAGATPWLQADCPASAKLWRSRDGALHVDDLIPLLGPRTRLVTASLVSFYNGFVLPLEEVVSAVRARSPALLALDVTQALGRIPLALDGVDLVVSSTHKWILAGHGGGIVGVPSARAREWTVPAGGWFHLEDAFGPGRFEAAVSRPGAPSFAVGMPNFPAIYALRAALEYVSGVGVDRIAEAAGPLVDACLDGLRGLPVELLTPSRPGRLAGILAFRHDRADEIHRGLLARGIHLMSQAGRLRVAIHGYNRMGDVQRLLEAIGEILGTRDGPAATEAGRAIASH</sequence>
<dbReference type="Gene3D" id="3.40.640.10">
    <property type="entry name" value="Type I PLP-dependent aspartate aminotransferase-like (Major domain)"/>
    <property type="match status" value="1"/>
</dbReference>
<dbReference type="GO" id="GO:0031071">
    <property type="term" value="F:cysteine desulfurase activity"/>
    <property type="evidence" value="ECO:0007669"/>
    <property type="project" value="UniProtKB-EC"/>
</dbReference>
<proteinExistence type="inferred from homology"/>
<evidence type="ECO:0000313" key="7">
    <source>
        <dbReference type="Proteomes" id="UP000317835"/>
    </source>
</evidence>
<evidence type="ECO:0000256" key="4">
    <source>
        <dbReference type="RuleBase" id="RU004504"/>
    </source>
</evidence>
<keyword evidence="7" id="KW-1185">Reference proteome</keyword>
<dbReference type="RefSeq" id="WP_145270802.1">
    <property type="nucleotide sequence ID" value="NZ_CP036426.1"/>
</dbReference>
<gene>
    <name evidence="6" type="primary">sufS_1</name>
    <name evidence="6" type="ORF">ElP_31970</name>
</gene>
<reference evidence="6 7" key="1">
    <citation type="submission" date="2019-02" db="EMBL/GenBank/DDBJ databases">
        <title>Deep-cultivation of Planctomycetes and their phenomic and genomic characterization uncovers novel biology.</title>
        <authorList>
            <person name="Wiegand S."/>
            <person name="Jogler M."/>
            <person name="Boedeker C."/>
            <person name="Pinto D."/>
            <person name="Vollmers J."/>
            <person name="Rivas-Marin E."/>
            <person name="Kohn T."/>
            <person name="Peeters S.H."/>
            <person name="Heuer A."/>
            <person name="Rast P."/>
            <person name="Oberbeckmann S."/>
            <person name="Bunk B."/>
            <person name="Jeske O."/>
            <person name="Meyerdierks A."/>
            <person name="Storesund J.E."/>
            <person name="Kallscheuer N."/>
            <person name="Luecker S."/>
            <person name="Lage O.M."/>
            <person name="Pohl T."/>
            <person name="Merkel B.J."/>
            <person name="Hornburger P."/>
            <person name="Mueller R.-W."/>
            <person name="Bruemmer F."/>
            <person name="Labrenz M."/>
            <person name="Spormann A.M."/>
            <person name="Op den Camp H."/>
            <person name="Overmann J."/>
            <person name="Amann R."/>
            <person name="Jetten M.S.M."/>
            <person name="Mascher T."/>
            <person name="Medema M.H."/>
            <person name="Devos D.P."/>
            <person name="Kaster A.-K."/>
            <person name="Ovreas L."/>
            <person name="Rohde M."/>
            <person name="Galperin M.Y."/>
            <person name="Jogler C."/>
        </authorList>
    </citation>
    <scope>NUCLEOTIDE SEQUENCE [LARGE SCALE GENOMIC DNA]</scope>
    <source>
        <strain evidence="6 7">ElP</strain>
    </source>
</reference>
<dbReference type="InterPro" id="IPR015421">
    <property type="entry name" value="PyrdxlP-dep_Trfase_major"/>
</dbReference>
<dbReference type="InterPro" id="IPR020578">
    <property type="entry name" value="Aminotrans_V_PyrdxlP_BS"/>
</dbReference>
<evidence type="ECO:0000256" key="3">
    <source>
        <dbReference type="RuleBase" id="RU004075"/>
    </source>
</evidence>
<dbReference type="InterPro" id="IPR015424">
    <property type="entry name" value="PyrdxlP-dep_Trfase"/>
</dbReference>
<evidence type="ECO:0000313" key="6">
    <source>
        <dbReference type="EMBL" id="QDV35294.1"/>
    </source>
</evidence>
<dbReference type="EC" id="2.8.1.7" evidence="6"/>
<comment type="similarity">
    <text evidence="3">Belongs to the class-V pyridoxal-phosphate-dependent aminotransferase family.</text>
</comment>
<organism evidence="6 7">
    <name type="scientific">Tautonia plasticadhaerens</name>
    <dbReference type="NCBI Taxonomy" id="2527974"/>
    <lineage>
        <taxon>Bacteria</taxon>
        <taxon>Pseudomonadati</taxon>
        <taxon>Planctomycetota</taxon>
        <taxon>Planctomycetia</taxon>
        <taxon>Isosphaerales</taxon>
        <taxon>Isosphaeraceae</taxon>
        <taxon>Tautonia</taxon>
    </lineage>
</organism>
<dbReference type="InterPro" id="IPR000192">
    <property type="entry name" value="Aminotrans_V_dom"/>
</dbReference>
<keyword evidence="2" id="KW-0663">Pyridoxal phosphate</keyword>